<evidence type="ECO:0000256" key="5">
    <source>
        <dbReference type="ARBA" id="ARBA00022525"/>
    </source>
</evidence>
<dbReference type="InterPro" id="IPR001223">
    <property type="entry name" value="Glyco_hydro18_cat"/>
</dbReference>
<evidence type="ECO:0000313" key="14">
    <source>
        <dbReference type="EMBL" id="ALI93565.1"/>
    </source>
</evidence>
<dbReference type="InterPro" id="IPR017853">
    <property type="entry name" value="GH"/>
</dbReference>
<evidence type="ECO:0000256" key="12">
    <source>
        <dbReference type="RuleBase" id="RU000489"/>
    </source>
</evidence>
<keyword evidence="8" id="KW-0843">Virulence</keyword>
<dbReference type="InterPro" id="IPR001579">
    <property type="entry name" value="Glyco_hydro_18_chit_AS"/>
</dbReference>
<dbReference type="SUPFAM" id="SSF51445">
    <property type="entry name" value="(Trans)glycosidases"/>
    <property type="match status" value="1"/>
</dbReference>
<keyword evidence="10 12" id="KW-0326">Glycosidase</keyword>
<keyword evidence="11" id="KW-0624">Polysaccharide degradation</keyword>
<evidence type="ECO:0000256" key="9">
    <source>
        <dbReference type="ARBA" id="ARBA00023277"/>
    </source>
</evidence>
<evidence type="ECO:0000256" key="4">
    <source>
        <dbReference type="ARBA" id="ARBA00012729"/>
    </source>
</evidence>
<keyword evidence="9" id="KW-0119">Carbohydrate metabolism</keyword>
<name>A0A0P0CAT0_9HYPO</name>
<evidence type="ECO:0000313" key="15">
    <source>
        <dbReference type="EMBL" id="ANH56432.1"/>
    </source>
</evidence>
<dbReference type="PANTHER" id="PTHR11177:SF402">
    <property type="entry name" value="CHITINASE"/>
    <property type="match status" value="1"/>
</dbReference>
<dbReference type="EMBL" id="KT630123">
    <property type="protein sequence ID" value="ALI93565.1"/>
    <property type="molecule type" value="Genomic_DNA"/>
</dbReference>
<dbReference type="GO" id="GO:0008061">
    <property type="term" value="F:chitin binding"/>
    <property type="evidence" value="ECO:0007669"/>
    <property type="project" value="InterPro"/>
</dbReference>
<dbReference type="Gene3D" id="3.20.20.80">
    <property type="entry name" value="Glycosidases"/>
    <property type="match status" value="1"/>
</dbReference>
<feature type="domain" description="GH18" evidence="13">
    <location>
        <begin position="58"/>
        <end position="437"/>
    </location>
</feature>
<sequence>MGKTRAELLLTKSNPQQIWVLLASEFCGDGCQKNSKGEGCGQPTREKCASDTNLVDLSRRVAYFNMDSASKSCSYRNFSQFQLGALTDLNLAFVNFGDDFQLKVGFSSLLNDALALKLRYPSLRVSIAVGGWDFSDPPSASRWSNSTPLISLVPCCCLRRPKNTDPQLAVVSTHESRRAFITSVYVTIQNYGLDGVDLDWEYPSALDRGGSPDDAANFVALVSEMRDYFDVQNPRWTITVTLPTSYWYLRGFDLENMNRFVSWFNLMSYDLAQHGTWDHDNRFTGPYLRGHTDISEIQAGLDILRRNHIPMENVAMGMAFYGRSFTLGSDDCVDPNGVCQFSRGGRPGDCSEQAGILTYTEIVSRNDSLGLSTFYNSTTTVKYNVYEGDQWISYDDAQSWEDKRKFLSEQCFGGVMIWSLDQDDDGFDALYGLMGDVSSLELSGGPPARELKEKLAHEIGAFTGQDCFVTPRCTDGSHDQQGPEQVCPNGYQSMSTAHAPRQAPGHPYYGECAQGWYRHICCPRDALPKDCSWSTKLSKSSCLHGCTQGQFMLNSDSFEEATGDNACYLGRRAFCCDSTRKISECVWSGCQKPDRDKPDQDWDCGRGFRYQTVRRGWGPGCEDEDGGRDPLTCPEGKVKVAEAKYPSSNYDWKNVCDTYTLAPGMNPRFPYCCAPPSQYDRKWPVDPEKLFKTYYDDPSHSDVVWSYNDEKDNNNKINPSNNQGPDLYGSDSYGFVMLDGPEGSIDNTFAATFTVVREEREIRSSKRSLLTSNQTLIDSVFDHSEETLQIYCNFPLGAKECERLWLNGPEDTIVRLPSHVGEGPFARLVSIKELDSQSHSQLPSHHLEHRSTEDLRGPLYEMKIDYDFQDIVPKDEDKPVMMRIDFTNLYGYWDEMTNAEPDSNSKRDEGVVSDWHSRVQRAIARDEVLRKRSSPVNFTVPMAVDDVFEAQQSEAESGHIDKRWWGTFTNWLSRMTTVTKSEIGDLPLSWGDTINLFRAKSGCPGRTFSASLSVDLEAEVEMDATYAYYFSGTFVPPSTPDVYVYFGMNPNAYIGVKITGDAQMQYKSEKKKIIDTLAHPGLAVKGIAAVGSTLDIYGQIAGKVTIHGEAKAGARVNFGKAEAYWPQSDEASQKYEKLLGIDSKSEVPHKDTLEPRFEAGVEIDASLDVTLQPQANVGIKIGGGKLVAGKVIMDAQLSGFVTGTLSFQASGSADTSSKQFRYSYGVYVFYNIGYSAKATVLGIIDWALGPRQAYNPSRRLDVYGPIEGTIPLTADSKRDLIPALIQEQPDPNNGSARLLDARANLALEPSDPQFSQPITCPAGAAGWRLPELRYNCDILGDQQIPGQGETGRGAIVPGVCSAWLGLDPFPETLTFSKSADRVNARRGRQCPRGYCGKEEKGYREATGSDIQVHCDETPPASSEEGGDYLPEGSRSRLCVTAVQNSNYAGLFGNLRSNWGQMEPSPPAGGRIDRWVGWEDNAWTTEGTETDNRQRVTDYPTNMPDPDGIAFRHNLATSWVFKRNYTWSINTSPNQASSWFDATSREFSTTKYATSPGTPNGWDGVLCVLNSFGQDTYYQYKQDFNAYCVHGPKFKSRGFGEAWHLGRCKVSFGNTEMPTSKEWDIQHIEYLEDYDEDEEIALLTGNLDLNKEAFNNFSGEN</sequence>
<dbReference type="InterPro" id="IPR011583">
    <property type="entry name" value="Chitinase_II/V-like_cat"/>
</dbReference>
<evidence type="ECO:0000256" key="7">
    <source>
        <dbReference type="ARBA" id="ARBA00023024"/>
    </source>
</evidence>
<evidence type="ECO:0000256" key="1">
    <source>
        <dbReference type="ARBA" id="ARBA00000822"/>
    </source>
</evidence>
<evidence type="ECO:0000256" key="11">
    <source>
        <dbReference type="ARBA" id="ARBA00023326"/>
    </source>
</evidence>
<dbReference type="GO" id="GO:0008843">
    <property type="term" value="F:endochitinase activity"/>
    <property type="evidence" value="ECO:0007669"/>
    <property type="project" value="UniProtKB-EC"/>
</dbReference>
<accession>A0A0P0CAT0</accession>
<evidence type="ECO:0000256" key="8">
    <source>
        <dbReference type="ARBA" id="ARBA00023026"/>
    </source>
</evidence>
<organism evidence="14">
    <name type="scientific">Hypocrella siamensis</name>
    <dbReference type="NCBI Taxonomy" id="696354"/>
    <lineage>
        <taxon>Eukaryota</taxon>
        <taxon>Fungi</taxon>
        <taxon>Dikarya</taxon>
        <taxon>Ascomycota</taxon>
        <taxon>Pezizomycotina</taxon>
        <taxon>Sordariomycetes</taxon>
        <taxon>Hypocreomycetidae</taxon>
        <taxon>Hypocreales</taxon>
        <taxon>Clavicipitaceae</taxon>
        <taxon>Hypocrella</taxon>
    </lineage>
</organism>
<evidence type="ECO:0000256" key="6">
    <source>
        <dbReference type="ARBA" id="ARBA00022801"/>
    </source>
</evidence>
<dbReference type="PANTHER" id="PTHR11177">
    <property type="entry name" value="CHITINASE"/>
    <property type="match status" value="1"/>
</dbReference>
<dbReference type="GO" id="GO:0006032">
    <property type="term" value="P:chitin catabolic process"/>
    <property type="evidence" value="ECO:0007669"/>
    <property type="project" value="UniProtKB-KW"/>
</dbReference>
<dbReference type="SMART" id="SM00636">
    <property type="entry name" value="Glyco_18"/>
    <property type="match status" value="1"/>
</dbReference>
<evidence type="ECO:0000256" key="2">
    <source>
        <dbReference type="ARBA" id="ARBA00004613"/>
    </source>
</evidence>
<reference evidence="14" key="1">
    <citation type="submission" date="2015-08" db="EMBL/GenBank/DDBJ databases">
        <title>Genome sequence and comparative analysis of clavicipitaceous insect-pathogenic fungus Aschersonia badia with Metarhizium spp.</title>
        <authorList>
            <person name="Agrawal Y."/>
            <person name="Narwani T."/>
            <person name="Subramanian S."/>
        </authorList>
    </citation>
    <scope>NUCLEOTIDE SEQUENCE</scope>
    <source>
        <strain evidence="14">MTCC 10142</strain>
    </source>
</reference>
<proteinExistence type="inferred from homology"/>
<dbReference type="EMBL" id="KU202522">
    <property type="protein sequence ID" value="ANH56432.1"/>
    <property type="molecule type" value="Genomic_DNA"/>
</dbReference>
<dbReference type="GO" id="GO:0000272">
    <property type="term" value="P:polysaccharide catabolic process"/>
    <property type="evidence" value="ECO:0007669"/>
    <property type="project" value="UniProtKB-KW"/>
</dbReference>
<reference evidence="15" key="2">
    <citation type="journal article" date="2016" name="BMC Genomics">
        <title>Genome sequence and comparative analysis of clavicipitaceous insect-pathogenic fungus Aschersonia badia with Metarhizium spp.</title>
        <authorList>
            <person name="Agrawal Y."/>
            <person name="Narwani T."/>
            <person name="Subramanian S."/>
        </authorList>
    </citation>
    <scope>NUCLEOTIDE SEQUENCE</scope>
    <source>
        <strain evidence="15">MTCC 10142</strain>
    </source>
</reference>
<comment type="subcellular location">
    <subcellularLocation>
        <location evidence="2">Secreted</location>
    </subcellularLocation>
</comment>
<protein>
    <recommendedName>
        <fullName evidence="4">chitinase</fullName>
        <ecNumber evidence="4">3.2.1.14</ecNumber>
    </recommendedName>
</protein>
<dbReference type="PROSITE" id="PS01095">
    <property type="entry name" value="GH18_1"/>
    <property type="match status" value="1"/>
</dbReference>
<comment type="catalytic activity">
    <reaction evidence="1">
        <text>Random endo-hydrolysis of N-acetyl-beta-D-glucosaminide (1-&gt;4)-beta-linkages in chitin and chitodextrins.</text>
        <dbReference type="EC" id="3.2.1.14"/>
    </reaction>
</comment>
<comment type="similarity">
    <text evidence="3">Belongs to the glycosyl hydrolase 18 family. Chitinase class V subfamily.</text>
</comment>
<evidence type="ECO:0000256" key="3">
    <source>
        <dbReference type="ARBA" id="ARBA00008682"/>
    </source>
</evidence>
<dbReference type="InterPro" id="IPR050314">
    <property type="entry name" value="Glycosyl_Hydrlase_18"/>
</dbReference>
<dbReference type="SUPFAM" id="SSF54556">
    <property type="entry name" value="Chitinase insertion domain"/>
    <property type="match status" value="1"/>
</dbReference>
<keyword evidence="6 12" id="KW-0378">Hydrolase</keyword>
<keyword evidence="7" id="KW-0146">Chitin degradation</keyword>
<dbReference type="Gene3D" id="3.10.50.10">
    <property type="match status" value="1"/>
</dbReference>
<dbReference type="Pfam" id="PF00704">
    <property type="entry name" value="Glyco_hydro_18"/>
    <property type="match status" value="1"/>
</dbReference>
<dbReference type="Pfam" id="PF14040">
    <property type="entry name" value="DNase_NucA_NucB"/>
    <property type="match status" value="1"/>
</dbReference>
<dbReference type="PROSITE" id="PS51910">
    <property type="entry name" value="GH18_2"/>
    <property type="match status" value="1"/>
</dbReference>
<keyword evidence="5" id="KW-0964">Secreted</keyword>
<dbReference type="InterPro" id="IPR029476">
    <property type="entry name" value="DNase_NucA_NucB"/>
</dbReference>
<dbReference type="EC" id="3.2.1.14" evidence="4"/>
<evidence type="ECO:0000259" key="13">
    <source>
        <dbReference type="PROSITE" id="PS51910"/>
    </source>
</evidence>
<dbReference type="InterPro" id="IPR029070">
    <property type="entry name" value="Chitinase_insertion_sf"/>
</dbReference>
<evidence type="ECO:0000256" key="10">
    <source>
        <dbReference type="ARBA" id="ARBA00023295"/>
    </source>
</evidence>
<dbReference type="GO" id="GO:0005576">
    <property type="term" value="C:extracellular region"/>
    <property type="evidence" value="ECO:0007669"/>
    <property type="project" value="UniProtKB-SubCell"/>
</dbReference>